<keyword evidence="5 7" id="KW-0653">Protein transport</keyword>
<dbReference type="SUPFAM" id="SSF54495">
    <property type="entry name" value="UBC-like"/>
    <property type="match status" value="1"/>
</dbReference>
<dbReference type="Proteomes" id="UP000038045">
    <property type="component" value="Unplaced"/>
</dbReference>
<evidence type="ECO:0000256" key="4">
    <source>
        <dbReference type="ARBA" id="ARBA00022753"/>
    </source>
</evidence>
<dbReference type="Gene3D" id="6.10.140.820">
    <property type="match status" value="1"/>
</dbReference>
<dbReference type="GO" id="GO:0000813">
    <property type="term" value="C:ESCRT I complex"/>
    <property type="evidence" value="ECO:0007669"/>
    <property type="project" value="TreeGrafter"/>
</dbReference>
<dbReference type="Gene3D" id="3.10.110.10">
    <property type="entry name" value="Ubiquitin Conjugating Enzyme"/>
    <property type="match status" value="1"/>
</dbReference>
<name>A0A0N4ZJX0_PARTI</name>
<evidence type="ECO:0000313" key="12">
    <source>
        <dbReference type="WBParaSite" id="PTRK_0000841000.1"/>
    </source>
</evidence>
<sequence>MSTTLRANLVQAGYPYLERAFTDIQRALASFVYLKDSVEYFTYPCGKTKNVVKLSGTIPVVYKANTYNIPVALYLDNKHPYQAPYCYVTPTDEMEIKVSKVVDDQGRIYLPYLSEWKWPSHSLVELLKTMCTKFEKVCPVYAKRSVPPPIPSPPQIRNPLPYPYSDSIIPKPSTYDSNNVPAIPQRMSQSKQDSDFDDTLKTSLITALEEKFRRKINHEFGGVWDEIEVLNSNYEKLKEGYEILQRSLISIDKDQKKLDEFVKECEEKLDEVTRCLTNYKESKNINPCEWVDEALLTTCPLDEQIFRSYVADCALEDIQYYLSQALKKGRISLTEYLKQIRLISQDQFIHRATMIKAKDARIISDI</sequence>
<evidence type="ECO:0000259" key="9">
    <source>
        <dbReference type="PROSITE" id="PS51312"/>
    </source>
</evidence>
<dbReference type="PROSITE" id="PS51322">
    <property type="entry name" value="UEV"/>
    <property type="match status" value="1"/>
</dbReference>
<dbReference type="SUPFAM" id="SSF140111">
    <property type="entry name" value="Endosomal sorting complex assembly domain"/>
    <property type="match status" value="1"/>
</dbReference>
<dbReference type="Gene3D" id="6.10.250.370">
    <property type="match status" value="1"/>
</dbReference>
<protein>
    <submittedName>
        <fullName evidence="12">Tumor susceptibility gene 101 protein</fullName>
    </submittedName>
</protein>
<evidence type="ECO:0000256" key="7">
    <source>
        <dbReference type="PROSITE-ProRule" id="PRU00644"/>
    </source>
</evidence>
<dbReference type="InterPro" id="IPR037202">
    <property type="entry name" value="ESCRT_assembly_dom"/>
</dbReference>
<dbReference type="GO" id="GO:0043130">
    <property type="term" value="F:ubiquitin binding"/>
    <property type="evidence" value="ECO:0007669"/>
    <property type="project" value="TreeGrafter"/>
</dbReference>
<comment type="similarity">
    <text evidence="2">Belongs to the ubiquitin-conjugating enzyme family. UEV subfamily.</text>
</comment>
<comment type="subcellular location">
    <subcellularLocation>
        <location evidence="1">Endosome</location>
    </subcellularLocation>
</comment>
<evidence type="ECO:0000256" key="1">
    <source>
        <dbReference type="ARBA" id="ARBA00004177"/>
    </source>
</evidence>
<dbReference type="STRING" id="131310.A0A0N4ZJX0"/>
<evidence type="ECO:0000256" key="6">
    <source>
        <dbReference type="ARBA" id="ARBA00023054"/>
    </source>
</evidence>
<keyword evidence="11" id="KW-1185">Reference proteome</keyword>
<dbReference type="InterPro" id="IPR016135">
    <property type="entry name" value="UBQ-conjugating_enzyme/RWD"/>
</dbReference>
<feature type="coiled-coil region" evidence="8">
    <location>
        <begin position="227"/>
        <end position="282"/>
    </location>
</feature>
<evidence type="ECO:0000259" key="10">
    <source>
        <dbReference type="PROSITE" id="PS51322"/>
    </source>
</evidence>
<dbReference type="Pfam" id="PF09454">
    <property type="entry name" value="Vps23_core"/>
    <property type="match status" value="1"/>
</dbReference>
<evidence type="ECO:0000256" key="5">
    <source>
        <dbReference type="ARBA" id="ARBA00022927"/>
    </source>
</evidence>
<feature type="domain" description="SB" evidence="9">
    <location>
        <begin position="299"/>
        <end position="366"/>
    </location>
</feature>
<dbReference type="PANTHER" id="PTHR23306:SF3">
    <property type="entry name" value="TUMOR SUPPRESSOR PROTEIN 101"/>
    <property type="match status" value="1"/>
</dbReference>
<reference evidence="12" key="1">
    <citation type="submission" date="2017-02" db="UniProtKB">
        <authorList>
            <consortium name="WormBaseParasite"/>
        </authorList>
    </citation>
    <scope>IDENTIFICATION</scope>
</reference>
<evidence type="ECO:0000313" key="11">
    <source>
        <dbReference type="Proteomes" id="UP000038045"/>
    </source>
</evidence>
<dbReference type="GO" id="GO:0015031">
    <property type="term" value="P:protein transport"/>
    <property type="evidence" value="ECO:0007669"/>
    <property type="project" value="UniProtKB-UniRule"/>
</dbReference>
<organism evidence="11 12">
    <name type="scientific">Parastrongyloides trichosuri</name>
    <name type="common">Possum-specific nematode worm</name>
    <dbReference type="NCBI Taxonomy" id="131310"/>
    <lineage>
        <taxon>Eukaryota</taxon>
        <taxon>Metazoa</taxon>
        <taxon>Ecdysozoa</taxon>
        <taxon>Nematoda</taxon>
        <taxon>Chromadorea</taxon>
        <taxon>Rhabditida</taxon>
        <taxon>Tylenchina</taxon>
        <taxon>Panagrolaimomorpha</taxon>
        <taxon>Strongyloidoidea</taxon>
        <taxon>Strongyloididae</taxon>
        <taxon>Parastrongyloides</taxon>
    </lineage>
</organism>
<dbReference type="WBParaSite" id="PTRK_0000841000.1">
    <property type="protein sequence ID" value="PTRK_0000841000.1"/>
    <property type="gene ID" value="PTRK_0000841000"/>
</dbReference>
<dbReference type="Pfam" id="PF05743">
    <property type="entry name" value="UEV"/>
    <property type="match status" value="1"/>
</dbReference>
<keyword evidence="3 7" id="KW-0813">Transport</keyword>
<proteinExistence type="inferred from homology"/>
<evidence type="ECO:0000256" key="2">
    <source>
        <dbReference type="ARBA" id="ARBA00009594"/>
    </source>
</evidence>
<dbReference type="InterPro" id="IPR008883">
    <property type="entry name" value="UEV_N"/>
</dbReference>
<accession>A0A0N4ZJX0</accession>
<dbReference type="InterPro" id="IPR017916">
    <property type="entry name" value="SB_dom"/>
</dbReference>
<evidence type="ECO:0000256" key="8">
    <source>
        <dbReference type="SAM" id="Coils"/>
    </source>
</evidence>
<dbReference type="CDD" id="cd11685">
    <property type="entry name" value="UEV_TSG101-like"/>
    <property type="match status" value="1"/>
</dbReference>
<dbReference type="InterPro" id="IPR052070">
    <property type="entry name" value="ESCRT-I_UEV_domain"/>
</dbReference>
<dbReference type="GO" id="GO:0008333">
    <property type="term" value="P:endosome to lysosome transport"/>
    <property type="evidence" value="ECO:0007669"/>
    <property type="project" value="TreeGrafter"/>
</dbReference>
<feature type="domain" description="UEV" evidence="10">
    <location>
        <begin position="1"/>
        <end position="144"/>
    </location>
</feature>
<dbReference type="AlphaFoldDB" id="A0A0N4ZJX0"/>
<keyword evidence="6 8" id="KW-0175">Coiled coil</keyword>
<dbReference type="PANTHER" id="PTHR23306">
    <property type="entry name" value="TUMOR SUSCEPTIBILITY GENE 101 PROTEIN-RELATED"/>
    <property type="match status" value="1"/>
</dbReference>
<evidence type="ECO:0000256" key="3">
    <source>
        <dbReference type="ARBA" id="ARBA00022448"/>
    </source>
</evidence>
<dbReference type="PROSITE" id="PS51312">
    <property type="entry name" value="SB"/>
    <property type="match status" value="1"/>
</dbReference>
<keyword evidence="4" id="KW-0967">Endosome</keyword>